<feature type="region of interest" description="Disordered" evidence="1">
    <location>
        <begin position="374"/>
        <end position="398"/>
    </location>
</feature>
<dbReference type="AlphaFoldDB" id="A0ABD2Q3M9"/>
<feature type="compositionally biased region" description="Low complexity" evidence="1">
    <location>
        <begin position="286"/>
        <end position="302"/>
    </location>
</feature>
<sequence>MLSKKYDKLPGINNVTGKYSKRSSPTSSLSHSSSTTSVKSSSYLEGNSSSGLKYGKGPSMTNSESLHLIHSSSYKNEEPYYTTRSFRDFGSKHTSSPSPCSIPSCESVSKCGYEPRQNYLTRSSSRIAKPAGIVKPRRLNLSSSSYCSDSSDLELERRQLSLPAFTNVNPNDEESNRDAHLREYLIQCIKASEYLDREEPAKSNRRSFSSNLRRSSPQNRFSNRSSRDSSNSYRSSSRSKELINLMHVLHQKPQPDDEVTPKPMSRKCHEAEYSVRSSAAEDCRSRIPNSRSSNSLSFSSAARGDDSDYYTASMLQNFSRNELENLLQTVCDVLIKRDSESEGESDSGEPVLSKKLPIGFQNFQRYLEDKFGPDHCSYTSSDSESSANEGNLQQDDETTPVYVRRHGKAGIDLPKKVTPIVTNRAKRQHFVKTTEENRLGSRTIPEPEHHPPEPPPYPSSSQQRTDPCNFFIYFLFVCPVFPANYQTNYRYGPTMVPTATTGGFTYYNYPPYCQHMPPNYHLVQAPFHHPHPPPIIQTPFVPARPYHMHHVTGPPVIPSPPVVMMCNSLSTTDLASYAVKSELDPILDGMQTRRAITPGVDTIFSSSFPSSECISTKSHEDASSTKFAHLQDPALANLLTTSVQKDLLVSNCHKCTNNSSLALFALG</sequence>
<gene>
    <name evidence="2" type="ORF">Ciccas_007160</name>
</gene>
<feature type="compositionally biased region" description="Basic and acidic residues" evidence="1">
    <location>
        <begin position="267"/>
        <end position="285"/>
    </location>
</feature>
<feature type="compositionally biased region" description="Low complexity" evidence="1">
    <location>
        <begin position="206"/>
        <end position="236"/>
    </location>
</feature>
<reference evidence="2 3" key="1">
    <citation type="submission" date="2024-11" db="EMBL/GenBank/DDBJ databases">
        <title>Adaptive evolution of stress response genes in parasites aligns with host niche diversity.</title>
        <authorList>
            <person name="Hahn C."/>
            <person name="Resl P."/>
        </authorList>
    </citation>
    <scope>NUCLEOTIDE SEQUENCE [LARGE SCALE GENOMIC DNA]</scope>
    <source>
        <strain evidence="2">EGGRZ-B1_66</strain>
        <tissue evidence="2">Body</tissue>
    </source>
</reference>
<feature type="region of interest" description="Disordered" evidence="1">
    <location>
        <begin position="197"/>
        <end position="237"/>
    </location>
</feature>
<keyword evidence="3" id="KW-1185">Reference proteome</keyword>
<evidence type="ECO:0000313" key="2">
    <source>
        <dbReference type="EMBL" id="KAL3314221.1"/>
    </source>
</evidence>
<accession>A0ABD2Q3M9</accession>
<feature type="compositionally biased region" description="Low complexity" evidence="1">
    <location>
        <begin position="22"/>
        <end position="52"/>
    </location>
</feature>
<evidence type="ECO:0000313" key="3">
    <source>
        <dbReference type="Proteomes" id="UP001626550"/>
    </source>
</evidence>
<protein>
    <submittedName>
        <fullName evidence="2">Uncharacterized protein</fullName>
    </submittedName>
</protein>
<comment type="caution">
    <text evidence="2">The sequence shown here is derived from an EMBL/GenBank/DDBJ whole genome shotgun (WGS) entry which is preliminary data.</text>
</comment>
<feature type="region of interest" description="Disordered" evidence="1">
    <location>
        <begin position="251"/>
        <end position="304"/>
    </location>
</feature>
<dbReference type="Proteomes" id="UP001626550">
    <property type="component" value="Unassembled WGS sequence"/>
</dbReference>
<dbReference type="EMBL" id="JBJKFK010001062">
    <property type="protein sequence ID" value="KAL3314221.1"/>
    <property type="molecule type" value="Genomic_DNA"/>
</dbReference>
<feature type="region of interest" description="Disordered" evidence="1">
    <location>
        <begin position="1"/>
        <end position="62"/>
    </location>
</feature>
<proteinExistence type="predicted"/>
<evidence type="ECO:0000256" key="1">
    <source>
        <dbReference type="SAM" id="MobiDB-lite"/>
    </source>
</evidence>
<organism evidence="2 3">
    <name type="scientific">Cichlidogyrus casuarinus</name>
    <dbReference type="NCBI Taxonomy" id="1844966"/>
    <lineage>
        <taxon>Eukaryota</taxon>
        <taxon>Metazoa</taxon>
        <taxon>Spiralia</taxon>
        <taxon>Lophotrochozoa</taxon>
        <taxon>Platyhelminthes</taxon>
        <taxon>Monogenea</taxon>
        <taxon>Monopisthocotylea</taxon>
        <taxon>Dactylogyridea</taxon>
        <taxon>Ancyrocephalidae</taxon>
        <taxon>Cichlidogyrus</taxon>
    </lineage>
</organism>
<feature type="compositionally biased region" description="Polar residues" evidence="1">
    <location>
        <begin position="377"/>
        <end position="393"/>
    </location>
</feature>
<name>A0ABD2Q3M9_9PLAT</name>
<feature type="compositionally biased region" description="Basic and acidic residues" evidence="1">
    <location>
        <begin position="432"/>
        <end position="452"/>
    </location>
</feature>
<feature type="region of interest" description="Disordered" evidence="1">
    <location>
        <begin position="425"/>
        <end position="463"/>
    </location>
</feature>